<protein>
    <submittedName>
        <fullName evidence="1">Uncharacterized protein</fullName>
    </submittedName>
</protein>
<sequence length="139" mass="15599">MYSVGADGVVVISACSVVSRSRQEILFSCSRVRAPHPPESNTLDTFRVLPLPMSESRETQPPFRNMIKPRGYPPSKITPNPISHYHSEHWFETLPVIFRIRLGNGVVCRKAAAWLGPRCKQNGVVIQAHHGPAHRPRIN</sequence>
<reference evidence="2" key="1">
    <citation type="journal article" date="2017" name="Nat. Ecol. Evol.">
        <title>Genome expansion and lineage-specific genetic innovations in the forest pathogenic fungi Armillaria.</title>
        <authorList>
            <person name="Sipos G."/>
            <person name="Prasanna A.N."/>
            <person name="Walter M.C."/>
            <person name="O'Connor E."/>
            <person name="Balint B."/>
            <person name="Krizsan K."/>
            <person name="Kiss B."/>
            <person name="Hess J."/>
            <person name="Varga T."/>
            <person name="Slot J."/>
            <person name="Riley R."/>
            <person name="Boka B."/>
            <person name="Rigling D."/>
            <person name="Barry K."/>
            <person name="Lee J."/>
            <person name="Mihaltcheva S."/>
            <person name="LaButti K."/>
            <person name="Lipzen A."/>
            <person name="Waldron R."/>
            <person name="Moloney N.M."/>
            <person name="Sperisen C."/>
            <person name="Kredics L."/>
            <person name="Vagvoelgyi C."/>
            <person name="Patrignani A."/>
            <person name="Fitzpatrick D."/>
            <person name="Nagy I."/>
            <person name="Doyle S."/>
            <person name="Anderson J.B."/>
            <person name="Grigoriev I.V."/>
            <person name="Gueldener U."/>
            <person name="Muensterkoetter M."/>
            <person name="Nagy L.G."/>
        </authorList>
    </citation>
    <scope>NUCLEOTIDE SEQUENCE [LARGE SCALE GENOMIC DNA]</scope>
    <source>
        <strain evidence="2">28-4</strain>
    </source>
</reference>
<dbReference type="Proteomes" id="UP000218334">
    <property type="component" value="Unassembled WGS sequence"/>
</dbReference>
<dbReference type="AlphaFoldDB" id="A0A2H3CKD1"/>
<gene>
    <name evidence="1" type="ORF">ARMSODRAFT_57584</name>
</gene>
<evidence type="ECO:0000313" key="1">
    <source>
        <dbReference type="EMBL" id="PBK78848.1"/>
    </source>
</evidence>
<organism evidence="1 2">
    <name type="scientific">Armillaria solidipes</name>
    <dbReference type="NCBI Taxonomy" id="1076256"/>
    <lineage>
        <taxon>Eukaryota</taxon>
        <taxon>Fungi</taxon>
        <taxon>Dikarya</taxon>
        <taxon>Basidiomycota</taxon>
        <taxon>Agaricomycotina</taxon>
        <taxon>Agaricomycetes</taxon>
        <taxon>Agaricomycetidae</taxon>
        <taxon>Agaricales</taxon>
        <taxon>Marasmiineae</taxon>
        <taxon>Physalacriaceae</taxon>
        <taxon>Armillaria</taxon>
    </lineage>
</organism>
<evidence type="ECO:0000313" key="2">
    <source>
        <dbReference type="Proteomes" id="UP000218334"/>
    </source>
</evidence>
<keyword evidence="2" id="KW-1185">Reference proteome</keyword>
<name>A0A2H3CKD1_9AGAR</name>
<proteinExistence type="predicted"/>
<accession>A0A2H3CKD1</accession>
<dbReference type="EMBL" id="KZ293415">
    <property type="protein sequence ID" value="PBK78848.1"/>
    <property type="molecule type" value="Genomic_DNA"/>
</dbReference>